<evidence type="ECO:0000256" key="5">
    <source>
        <dbReference type="ARBA" id="ARBA00023136"/>
    </source>
</evidence>
<feature type="transmembrane region" description="Helical" evidence="7">
    <location>
        <begin position="41"/>
        <end position="65"/>
    </location>
</feature>
<dbReference type="RefSeq" id="WP_206960407.1">
    <property type="nucleotide sequence ID" value="NZ_BAAAJJ010000012.1"/>
</dbReference>
<evidence type="ECO:0000256" key="6">
    <source>
        <dbReference type="ARBA" id="ARBA00038076"/>
    </source>
</evidence>
<feature type="transmembrane region" description="Helical" evidence="7">
    <location>
        <begin position="296"/>
        <end position="321"/>
    </location>
</feature>
<protein>
    <submittedName>
        <fullName evidence="10">ABC transporter permease</fullName>
    </submittedName>
</protein>
<dbReference type="InterPro" id="IPR050250">
    <property type="entry name" value="Macrolide_Exporter_MacB"/>
</dbReference>
<sequence length="418" mass="43981">MKRAHRRRHAETYAISRSRLALRDLLAEAIAGILQRPARSILTALGTVLGVGAFIAVLGLTGTAASQIDTRFNKLTATEVNVQDTGGQDSARVHLAFPKDADARIGHLNGVDAAGVYWRVRLGPEEPVRSAPLGITNGADAQTQVIAASPGVLAAANSRFAQGRSFSEFHEQHHQQVAVLGAATAARLGITTLRTNPAIFIGDVPFTVIGIVKDVDRKPELLMSIVVPRATAERIWGPPTDSRAQMLISTQLGAASQVAHEAAVALRPEHPEYFNAVPPPDPKSLRTAVGSDLSQLFLILAAVCLVIGAVGIANTTLVAVMERTGEIGLRRALGARGRHITLQFLTESAALGLIGGLMGTSIGTATVVCVSAVREWTPVVDPMTLAVAPAIGLATGLLAGLYPAWRASRITPAEALRR</sequence>
<feature type="transmembrane region" description="Helical" evidence="7">
    <location>
        <begin position="342"/>
        <end position="373"/>
    </location>
</feature>
<name>A0A939JGH5_9ACTN</name>
<feature type="domain" description="MacB-like periplasmic core" evidence="9">
    <location>
        <begin position="40"/>
        <end position="260"/>
    </location>
</feature>
<dbReference type="Pfam" id="PF12704">
    <property type="entry name" value="MacB_PCD"/>
    <property type="match status" value="1"/>
</dbReference>
<keyword evidence="3 7" id="KW-0812">Transmembrane</keyword>
<evidence type="ECO:0000259" key="8">
    <source>
        <dbReference type="Pfam" id="PF02687"/>
    </source>
</evidence>
<dbReference type="Pfam" id="PF02687">
    <property type="entry name" value="FtsX"/>
    <property type="match status" value="1"/>
</dbReference>
<dbReference type="AlphaFoldDB" id="A0A939JGH5"/>
<dbReference type="Proteomes" id="UP000664167">
    <property type="component" value="Unassembled WGS sequence"/>
</dbReference>
<keyword evidence="4 7" id="KW-1133">Transmembrane helix</keyword>
<evidence type="ECO:0000313" key="11">
    <source>
        <dbReference type="Proteomes" id="UP000664167"/>
    </source>
</evidence>
<evidence type="ECO:0000256" key="3">
    <source>
        <dbReference type="ARBA" id="ARBA00022692"/>
    </source>
</evidence>
<dbReference type="GO" id="GO:0005886">
    <property type="term" value="C:plasma membrane"/>
    <property type="evidence" value="ECO:0007669"/>
    <property type="project" value="UniProtKB-SubCell"/>
</dbReference>
<keyword evidence="2" id="KW-1003">Cell membrane</keyword>
<gene>
    <name evidence="10" type="ORF">J0695_04570</name>
</gene>
<accession>A0A939JGH5</accession>
<evidence type="ECO:0000256" key="1">
    <source>
        <dbReference type="ARBA" id="ARBA00004651"/>
    </source>
</evidence>
<comment type="subcellular location">
    <subcellularLocation>
        <location evidence="1">Cell membrane</location>
        <topology evidence="1">Multi-pass membrane protein</topology>
    </subcellularLocation>
</comment>
<dbReference type="PANTHER" id="PTHR30572:SF4">
    <property type="entry name" value="ABC TRANSPORTER PERMEASE YTRF"/>
    <property type="match status" value="1"/>
</dbReference>
<evidence type="ECO:0000313" key="10">
    <source>
        <dbReference type="EMBL" id="MBO0511085.1"/>
    </source>
</evidence>
<dbReference type="InterPro" id="IPR003838">
    <property type="entry name" value="ABC3_permease_C"/>
</dbReference>
<evidence type="ECO:0000259" key="9">
    <source>
        <dbReference type="Pfam" id="PF12704"/>
    </source>
</evidence>
<organism evidence="10 11">
    <name type="scientific">Streptomyces beijiangensis</name>
    <dbReference type="NCBI Taxonomy" id="163361"/>
    <lineage>
        <taxon>Bacteria</taxon>
        <taxon>Bacillati</taxon>
        <taxon>Actinomycetota</taxon>
        <taxon>Actinomycetes</taxon>
        <taxon>Kitasatosporales</taxon>
        <taxon>Streptomycetaceae</taxon>
        <taxon>Streptomyces</taxon>
    </lineage>
</organism>
<comment type="caution">
    <text evidence="10">The sequence shown here is derived from an EMBL/GenBank/DDBJ whole genome shotgun (WGS) entry which is preliminary data.</text>
</comment>
<dbReference type="EMBL" id="JAFLRJ010000036">
    <property type="protein sequence ID" value="MBO0511085.1"/>
    <property type="molecule type" value="Genomic_DNA"/>
</dbReference>
<feature type="transmembrane region" description="Helical" evidence="7">
    <location>
        <begin position="385"/>
        <end position="405"/>
    </location>
</feature>
<evidence type="ECO:0000256" key="7">
    <source>
        <dbReference type="SAM" id="Phobius"/>
    </source>
</evidence>
<proteinExistence type="inferred from homology"/>
<keyword evidence="5 7" id="KW-0472">Membrane</keyword>
<dbReference type="InterPro" id="IPR025857">
    <property type="entry name" value="MacB_PCD"/>
</dbReference>
<reference evidence="10" key="1">
    <citation type="submission" date="2021-03" db="EMBL/GenBank/DDBJ databases">
        <title>Streptomyces poriferae sp. nov., a novel marine sponge-derived Actinobacteria species with anti-MRSA activity.</title>
        <authorList>
            <person name="Sandoval-Powers M."/>
            <person name="Kralova S."/>
            <person name="Nguyen G.-S."/>
            <person name="Fawwal D."/>
            <person name="Degnes K."/>
            <person name="Klinkenberg G."/>
            <person name="Sletta H."/>
            <person name="Wentzel A."/>
            <person name="Liles M.R."/>
        </authorList>
    </citation>
    <scope>NUCLEOTIDE SEQUENCE</scope>
    <source>
        <strain evidence="10">DSM 41794</strain>
    </source>
</reference>
<evidence type="ECO:0000256" key="2">
    <source>
        <dbReference type="ARBA" id="ARBA00022475"/>
    </source>
</evidence>
<comment type="similarity">
    <text evidence="6">Belongs to the ABC-4 integral membrane protein family.</text>
</comment>
<dbReference type="GO" id="GO:0022857">
    <property type="term" value="F:transmembrane transporter activity"/>
    <property type="evidence" value="ECO:0007669"/>
    <property type="project" value="TreeGrafter"/>
</dbReference>
<feature type="domain" description="ABC3 transporter permease C-terminal" evidence="8">
    <location>
        <begin position="299"/>
        <end position="412"/>
    </location>
</feature>
<keyword evidence="11" id="KW-1185">Reference proteome</keyword>
<dbReference type="PANTHER" id="PTHR30572">
    <property type="entry name" value="MEMBRANE COMPONENT OF TRANSPORTER-RELATED"/>
    <property type="match status" value="1"/>
</dbReference>
<evidence type="ECO:0000256" key="4">
    <source>
        <dbReference type="ARBA" id="ARBA00022989"/>
    </source>
</evidence>